<dbReference type="InterPro" id="IPR045595">
    <property type="entry name" value="SufBD_N"/>
</dbReference>
<dbReference type="Proteomes" id="UP000273982">
    <property type="component" value="Chromosome"/>
</dbReference>
<evidence type="ECO:0000256" key="1">
    <source>
        <dbReference type="ARBA" id="ARBA00043967"/>
    </source>
</evidence>
<feature type="domain" description="SUF system FeS cluster assembly SufBD core" evidence="2">
    <location>
        <begin position="170"/>
        <end position="399"/>
    </location>
</feature>
<dbReference type="InterPro" id="IPR055346">
    <property type="entry name" value="Fe-S_cluster_assembly_SufBD"/>
</dbReference>
<dbReference type="PANTHER" id="PTHR43575:SF1">
    <property type="entry name" value="PROTEIN ABCI7, CHLOROPLASTIC"/>
    <property type="match status" value="1"/>
</dbReference>
<evidence type="ECO:0000313" key="4">
    <source>
        <dbReference type="EMBL" id="AZG76462.1"/>
    </source>
</evidence>
<comment type="similarity">
    <text evidence="1">Belongs to the iron-sulfur cluster assembly SufBD family.</text>
</comment>
<dbReference type="PANTHER" id="PTHR43575">
    <property type="entry name" value="PROTEIN ABCI7, CHLOROPLASTIC"/>
    <property type="match status" value="1"/>
</dbReference>
<dbReference type="InterPro" id="IPR037284">
    <property type="entry name" value="SUF_FeS_clus_asmbl_SufBD_sf"/>
</dbReference>
<dbReference type="KEGG" id="mros:EHO51_06790"/>
<sequence>MIKLASEAEATLSSFYEEMRDKGAPRLRAAGWASFSESGVPNRRVESWHYTDLKTAMGRPAPLATASRAALSLPRAHDSLRLVTLDGVFRPDLSDIARLPDGVVAQSLRDALAQGEPHVLSALASADIGAQDPILALNAALMQDGVVIQIAPGAAIDRAIELTTLASAEAAQSTYTRALVMLGAGARATVIETLGALSSAPAQDNSALVLRLAPGARLDLVTHFSGGVDQAIRVASLLAHLDAGAMINSFALIEGEGLNRRQIFARLDGENAKAVFNGATLGRGRLHADTTLIMDHAKPCGESREVFRNILDDQSVGVFQGKVIVRPGAQKTDGVMQSKALLLSEQAAMNNKPELEIFADDVQCGHGATCGRLDKDQLFYLTARGLPRREAEALLIEGFANEAMDAIEDEQLRAFLSDRVSAWLSRRISR</sequence>
<protein>
    <submittedName>
        <fullName evidence="4">Fe-S cluster assembly protein SufD</fullName>
    </submittedName>
</protein>
<proteinExistence type="inferred from homology"/>
<reference evidence="4 5" key="1">
    <citation type="submission" date="2018-11" db="EMBL/GenBank/DDBJ databases">
        <title>Genome squencing of methanotrophic bacteria isolated from alkaline groundwater in Korea.</title>
        <authorList>
            <person name="Nguyen L.N."/>
        </authorList>
    </citation>
    <scope>NUCLEOTIDE SEQUENCE [LARGE SCALE GENOMIC DNA]</scope>
    <source>
        <strain evidence="4 5">GW6</strain>
    </source>
</reference>
<evidence type="ECO:0000259" key="2">
    <source>
        <dbReference type="Pfam" id="PF01458"/>
    </source>
</evidence>
<dbReference type="SUPFAM" id="SSF101960">
    <property type="entry name" value="Stabilizer of iron transporter SufD"/>
    <property type="match status" value="1"/>
</dbReference>
<evidence type="ECO:0000259" key="3">
    <source>
        <dbReference type="Pfam" id="PF19295"/>
    </source>
</evidence>
<feature type="domain" description="SUF system FeS cluster assembly SufBD N-terminal" evidence="3">
    <location>
        <begin position="82"/>
        <end position="161"/>
    </location>
</feature>
<dbReference type="NCBIfam" id="TIGR01981">
    <property type="entry name" value="sufD"/>
    <property type="match status" value="1"/>
</dbReference>
<gene>
    <name evidence="4" type="primary">sufD</name>
    <name evidence="4" type="ORF">EHO51_06790</name>
</gene>
<dbReference type="GO" id="GO:0016226">
    <property type="term" value="P:iron-sulfur cluster assembly"/>
    <property type="evidence" value="ECO:0007669"/>
    <property type="project" value="InterPro"/>
</dbReference>
<accession>A0A3G8M5M0</accession>
<dbReference type="RefSeq" id="WP_124738265.1">
    <property type="nucleotide sequence ID" value="NZ_CP034086.1"/>
</dbReference>
<dbReference type="AlphaFoldDB" id="A0A3G8M5M0"/>
<dbReference type="InterPro" id="IPR000825">
    <property type="entry name" value="SUF_FeS_clus_asmbl_SufBD_core"/>
</dbReference>
<dbReference type="Pfam" id="PF19295">
    <property type="entry name" value="SufBD_N"/>
    <property type="match status" value="1"/>
</dbReference>
<dbReference type="EMBL" id="CP034086">
    <property type="protein sequence ID" value="AZG76462.1"/>
    <property type="molecule type" value="Genomic_DNA"/>
</dbReference>
<organism evidence="4 5">
    <name type="scientific">Methylocystis rosea</name>
    <dbReference type="NCBI Taxonomy" id="173366"/>
    <lineage>
        <taxon>Bacteria</taxon>
        <taxon>Pseudomonadati</taxon>
        <taxon>Pseudomonadota</taxon>
        <taxon>Alphaproteobacteria</taxon>
        <taxon>Hyphomicrobiales</taxon>
        <taxon>Methylocystaceae</taxon>
        <taxon>Methylocystis</taxon>
    </lineage>
</organism>
<evidence type="ECO:0000313" key="5">
    <source>
        <dbReference type="Proteomes" id="UP000273982"/>
    </source>
</evidence>
<dbReference type="Pfam" id="PF01458">
    <property type="entry name" value="SUFBD_core"/>
    <property type="match status" value="1"/>
</dbReference>
<name>A0A3G8M5M0_9HYPH</name>
<dbReference type="InterPro" id="IPR011542">
    <property type="entry name" value="SUF_FeS_clus_asmbl_SufD"/>
</dbReference>